<feature type="domain" description="Rhodopsin" evidence="7">
    <location>
        <begin position="129"/>
        <end position="179"/>
    </location>
</feature>
<accession>A0A1F8AIT1</accession>
<evidence type="ECO:0000313" key="9">
    <source>
        <dbReference type="Proteomes" id="UP000179179"/>
    </source>
</evidence>
<evidence type="ECO:0000256" key="3">
    <source>
        <dbReference type="ARBA" id="ARBA00022989"/>
    </source>
</evidence>
<gene>
    <name evidence="8" type="ORF">ABOM_000009</name>
</gene>
<feature type="domain" description="Rhodopsin" evidence="7">
    <location>
        <begin position="11"/>
        <end position="126"/>
    </location>
</feature>
<evidence type="ECO:0000256" key="4">
    <source>
        <dbReference type="ARBA" id="ARBA00023136"/>
    </source>
</evidence>
<evidence type="ECO:0000256" key="5">
    <source>
        <dbReference type="ARBA" id="ARBA00038359"/>
    </source>
</evidence>
<proteinExistence type="inferred from homology"/>
<name>A0A1F8AIT1_9EURO</name>
<evidence type="ECO:0000313" key="8">
    <source>
        <dbReference type="EMBL" id="OGM51245.1"/>
    </source>
</evidence>
<evidence type="ECO:0000256" key="2">
    <source>
        <dbReference type="ARBA" id="ARBA00022692"/>
    </source>
</evidence>
<evidence type="ECO:0000256" key="6">
    <source>
        <dbReference type="SAM" id="Phobius"/>
    </source>
</evidence>
<dbReference type="InterPro" id="IPR049326">
    <property type="entry name" value="Rhodopsin_dom_fungi"/>
</dbReference>
<keyword evidence="9" id="KW-1185">Reference proteome</keyword>
<dbReference type="InterPro" id="IPR052337">
    <property type="entry name" value="SAT4-like"/>
</dbReference>
<dbReference type="PANTHER" id="PTHR33048">
    <property type="entry name" value="PTH11-LIKE INTEGRAL MEMBRANE PROTEIN (AFU_ORTHOLOGUE AFUA_5G11245)"/>
    <property type="match status" value="1"/>
</dbReference>
<comment type="caution">
    <text evidence="8">The sequence shown here is derived from an EMBL/GenBank/DDBJ whole genome shotgun (WGS) entry which is preliminary data.</text>
</comment>
<dbReference type="GeneID" id="34443399"/>
<dbReference type="GO" id="GO:0016020">
    <property type="term" value="C:membrane"/>
    <property type="evidence" value="ECO:0007669"/>
    <property type="project" value="UniProtKB-SubCell"/>
</dbReference>
<dbReference type="EMBL" id="LYCR01000001">
    <property type="protein sequence ID" value="OGM51245.1"/>
    <property type="molecule type" value="Genomic_DNA"/>
</dbReference>
<reference evidence="8 9" key="1">
    <citation type="journal article" date="2016" name="Genome Biol. Evol.">
        <title>Draft genome sequence of an aflatoxigenic Aspergillus species, A. bombycis.</title>
        <authorList>
            <person name="Moore G.G."/>
            <person name="Mack B.M."/>
            <person name="Beltz S.B."/>
            <person name="Gilbert M.K."/>
        </authorList>
    </citation>
    <scope>NUCLEOTIDE SEQUENCE [LARGE SCALE GENOMIC DNA]</scope>
    <source>
        <strain evidence="9">NRRL 26010</strain>
    </source>
</reference>
<comment type="similarity">
    <text evidence="5">Belongs to the SAT4 family.</text>
</comment>
<dbReference type="OrthoDB" id="10017208at2759"/>
<keyword evidence="2 6" id="KW-0812">Transmembrane</keyword>
<sequence>MTSMGMFFVFMRFLARWKKGLSIGADDYAILLSTIFLLASLIFYSMGRHAATLPTENTVTILLMPFECIYGTTIDIIKASILLMYSRIFPTRNFRIASIILNGIPIGWVIAIICVSVFQCDPIAKTLDVVFTSAFRFSTLSRFQPVDAPWTLAKACIWCLIECSSGIISSCLPTLRPLFVVLSAKLASTPRCRSRPSKFKASALMSLDNPVLRSPSEHLSKQNVHLEASQLDDAFRK</sequence>
<feature type="transmembrane region" description="Helical" evidence="6">
    <location>
        <begin position="60"/>
        <end position="84"/>
    </location>
</feature>
<organism evidence="8 9">
    <name type="scientific">Aspergillus bombycis</name>
    <dbReference type="NCBI Taxonomy" id="109264"/>
    <lineage>
        <taxon>Eukaryota</taxon>
        <taxon>Fungi</taxon>
        <taxon>Dikarya</taxon>
        <taxon>Ascomycota</taxon>
        <taxon>Pezizomycotina</taxon>
        <taxon>Eurotiomycetes</taxon>
        <taxon>Eurotiomycetidae</taxon>
        <taxon>Eurotiales</taxon>
        <taxon>Aspergillaceae</taxon>
        <taxon>Aspergillus</taxon>
    </lineage>
</organism>
<dbReference type="PANTHER" id="PTHR33048:SF47">
    <property type="entry name" value="INTEGRAL MEMBRANE PROTEIN-RELATED"/>
    <property type="match status" value="1"/>
</dbReference>
<protein>
    <recommendedName>
        <fullName evidence="7">Rhodopsin domain-containing protein</fullName>
    </recommendedName>
</protein>
<dbReference type="Proteomes" id="UP000179179">
    <property type="component" value="Unassembled WGS sequence"/>
</dbReference>
<evidence type="ECO:0000259" key="7">
    <source>
        <dbReference type="Pfam" id="PF20684"/>
    </source>
</evidence>
<dbReference type="AlphaFoldDB" id="A0A1F8AIT1"/>
<comment type="subcellular location">
    <subcellularLocation>
        <location evidence="1">Membrane</location>
        <topology evidence="1">Multi-pass membrane protein</topology>
    </subcellularLocation>
</comment>
<dbReference type="RefSeq" id="XP_022394962.1">
    <property type="nucleotide sequence ID" value="XM_022527139.1"/>
</dbReference>
<keyword evidence="3 6" id="KW-1133">Transmembrane helix</keyword>
<dbReference type="Pfam" id="PF20684">
    <property type="entry name" value="Fung_rhodopsin"/>
    <property type="match status" value="2"/>
</dbReference>
<evidence type="ECO:0000256" key="1">
    <source>
        <dbReference type="ARBA" id="ARBA00004141"/>
    </source>
</evidence>
<dbReference type="STRING" id="109264.A0A1F8AIT1"/>
<feature type="transmembrane region" description="Helical" evidence="6">
    <location>
        <begin position="96"/>
        <end position="118"/>
    </location>
</feature>
<keyword evidence="4 6" id="KW-0472">Membrane</keyword>